<feature type="compositionally biased region" description="Basic and acidic residues" evidence="1">
    <location>
        <begin position="263"/>
        <end position="285"/>
    </location>
</feature>
<feature type="compositionally biased region" description="Basic residues" evidence="1">
    <location>
        <begin position="396"/>
        <end position="407"/>
    </location>
</feature>
<feature type="compositionally biased region" description="Low complexity" evidence="1">
    <location>
        <begin position="324"/>
        <end position="344"/>
    </location>
</feature>
<feature type="transmembrane region" description="Helical" evidence="2">
    <location>
        <begin position="21"/>
        <end position="40"/>
    </location>
</feature>
<keyword evidence="4" id="KW-1185">Reference proteome</keyword>
<proteinExistence type="predicted"/>
<feature type="compositionally biased region" description="Basic residues" evidence="1">
    <location>
        <begin position="183"/>
        <end position="195"/>
    </location>
</feature>
<feature type="region of interest" description="Disordered" evidence="1">
    <location>
        <begin position="183"/>
        <end position="421"/>
    </location>
</feature>
<feature type="compositionally biased region" description="Basic and acidic residues" evidence="1">
    <location>
        <begin position="240"/>
        <end position="255"/>
    </location>
</feature>
<organism evidence="3 4">
    <name type="scientific">Candidatus Pseudoramibacter fermentans</name>
    <dbReference type="NCBI Taxonomy" id="2594427"/>
    <lineage>
        <taxon>Bacteria</taxon>
        <taxon>Bacillati</taxon>
        <taxon>Bacillota</taxon>
        <taxon>Clostridia</taxon>
        <taxon>Eubacteriales</taxon>
        <taxon>Eubacteriaceae</taxon>
        <taxon>Pseudoramibacter</taxon>
    </lineage>
</organism>
<evidence type="ECO:0000313" key="4">
    <source>
        <dbReference type="Proteomes" id="UP000473648"/>
    </source>
</evidence>
<keyword evidence="2" id="KW-0472">Membrane</keyword>
<keyword evidence="2" id="KW-1133">Transmembrane helix</keyword>
<keyword evidence="2" id="KW-0812">Transmembrane</keyword>
<dbReference type="Proteomes" id="UP000473648">
    <property type="component" value="Unassembled WGS sequence"/>
</dbReference>
<sequence length="421" mass="48062">MNRMEKPNKSYLSKPRKRLGIFSLVMDAVYVILGLSFYHYNNLPSFYQNILSYVWIALMAAALIAALVGIFTSKEYELFRSCMFETVILAAQGVWLGASSSLMLVKNQTAPFPMYFLIGLFCILAISLFVQIDATWFRSIMHFMMKGGDNMVEIETQPQAKSASTPQVTVHQGTVTLDTTHLKRSTMRRQTKAHPKIQVIDQNEARNAVKQAQAKARAKQVLAEDFEKRSRSTSRTAHQSAEKRTAQPRRAEKRTTTQSQPRPKREPIFTEVKQETPAHQPERTPSRHTKPVQVQRQATTTQRQKPAQPRVHVQQPESKRRADTQTIRQAQPARQTAQPAADATTKWEPRKVRQAEASAKRTSQLKARKSAMRTHTPSASAAETASHTETPQWATQRKRRPKTHHYTNRSSRLFIRDDDDE</sequence>
<name>A0A6L5GTT7_9FIRM</name>
<protein>
    <submittedName>
        <fullName evidence="3">Uncharacterized protein</fullName>
    </submittedName>
</protein>
<feature type="compositionally biased region" description="Low complexity" evidence="1">
    <location>
        <begin position="205"/>
        <end position="223"/>
    </location>
</feature>
<feature type="compositionally biased region" description="Low complexity" evidence="1">
    <location>
        <begin position="374"/>
        <end position="391"/>
    </location>
</feature>
<feature type="compositionally biased region" description="Low complexity" evidence="1">
    <location>
        <begin position="291"/>
        <end position="310"/>
    </location>
</feature>
<accession>A0A6L5GTT7</accession>
<feature type="transmembrane region" description="Helical" evidence="2">
    <location>
        <begin position="52"/>
        <end position="71"/>
    </location>
</feature>
<evidence type="ECO:0000256" key="1">
    <source>
        <dbReference type="SAM" id="MobiDB-lite"/>
    </source>
</evidence>
<gene>
    <name evidence="3" type="ORF">FRC53_09185</name>
</gene>
<evidence type="ECO:0000256" key="2">
    <source>
        <dbReference type="SAM" id="Phobius"/>
    </source>
</evidence>
<comment type="caution">
    <text evidence="3">The sequence shown here is derived from an EMBL/GenBank/DDBJ whole genome shotgun (WGS) entry which is preliminary data.</text>
</comment>
<evidence type="ECO:0000313" key="3">
    <source>
        <dbReference type="EMBL" id="MQM73568.1"/>
    </source>
</evidence>
<feature type="compositionally biased region" description="Basic and acidic residues" evidence="1">
    <location>
        <begin position="345"/>
        <end position="354"/>
    </location>
</feature>
<dbReference type="AlphaFoldDB" id="A0A6L5GTT7"/>
<reference evidence="3" key="1">
    <citation type="journal article" date="2020" name="Appl. Environ. Microbiol.">
        <title>Medium-Chain Fatty Acid Synthesis by 'Candidatus Weimeria bifida' gen. nov., sp. nov., and 'Candidatus Pseudoramibacter fermentans' sp. nov.</title>
        <authorList>
            <person name="Scarborough M.J."/>
            <person name="Myers K.S."/>
            <person name="Donohue T.J."/>
            <person name="Noguera D.R."/>
        </authorList>
    </citation>
    <scope>NUCLEOTIDE SEQUENCE</scope>
    <source>
        <strain evidence="3">EUB1.1</strain>
    </source>
</reference>
<feature type="transmembrane region" description="Helical" evidence="2">
    <location>
        <begin position="114"/>
        <end position="137"/>
    </location>
</feature>
<dbReference type="EMBL" id="VOGB01000005">
    <property type="protein sequence ID" value="MQM73568.1"/>
    <property type="molecule type" value="Genomic_DNA"/>
</dbReference>